<protein>
    <submittedName>
        <fullName evidence="1">Uncharacterized protein</fullName>
    </submittedName>
</protein>
<dbReference type="AlphaFoldDB" id="A0AAV1KRW9"/>
<organism evidence="1 2">
    <name type="scientific">Parnassius mnemosyne</name>
    <name type="common">clouded apollo</name>
    <dbReference type="NCBI Taxonomy" id="213953"/>
    <lineage>
        <taxon>Eukaryota</taxon>
        <taxon>Metazoa</taxon>
        <taxon>Ecdysozoa</taxon>
        <taxon>Arthropoda</taxon>
        <taxon>Hexapoda</taxon>
        <taxon>Insecta</taxon>
        <taxon>Pterygota</taxon>
        <taxon>Neoptera</taxon>
        <taxon>Endopterygota</taxon>
        <taxon>Lepidoptera</taxon>
        <taxon>Glossata</taxon>
        <taxon>Ditrysia</taxon>
        <taxon>Papilionoidea</taxon>
        <taxon>Papilionidae</taxon>
        <taxon>Parnassiinae</taxon>
        <taxon>Parnassini</taxon>
        <taxon>Parnassius</taxon>
        <taxon>Driopa</taxon>
    </lineage>
</organism>
<accession>A0AAV1KRW9</accession>
<evidence type="ECO:0000313" key="2">
    <source>
        <dbReference type="Proteomes" id="UP001314205"/>
    </source>
</evidence>
<evidence type="ECO:0000313" key="1">
    <source>
        <dbReference type="EMBL" id="CAK1585525.1"/>
    </source>
</evidence>
<comment type="caution">
    <text evidence="1">The sequence shown here is derived from an EMBL/GenBank/DDBJ whole genome shotgun (WGS) entry which is preliminary data.</text>
</comment>
<name>A0AAV1KRW9_9NEOP</name>
<dbReference type="EMBL" id="CAVLGL010000079">
    <property type="protein sequence ID" value="CAK1585525.1"/>
    <property type="molecule type" value="Genomic_DNA"/>
</dbReference>
<sequence length="320" mass="36101">MITFAKCNEETTQNIKKPLLNFRRQVEELPDESTSERNEEDANINLVAFLVNNVKEIFGVEATTTSLEKTRATNATMVISKITNKTISTIKPNTTTTAPITRTTHLTNVTFATRTTTANLTTAIVTTTNSVSKSTVNKKSKQTELFNLTNNIDIIEKKRRAQIKAKTKPKINLYIEPPFPNMTDLNPPRRSCIVCNNVQLQECNDPKNKLIPSVICDHEEDLCYSQQTPFGLIDRGCFNGNLNLTTYVCSCNLCNYISISEMPYIFSKKKDWIENVIDLTRSKSFRTSIYKDMSCLSCEVNSTTKTLDMLDNALCLEGNM</sequence>
<gene>
    <name evidence="1" type="ORF">PARMNEM_LOCUS6594</name>
</gene>
<dbReference type="Proteomes" id="UP001314205">
    <property type="component" value="Unassembled WGS sequence"/>
</dbReference>
<keyword evidence="2" id="KW-1185">Reference proteome</keyword>
<reference evidence="1 2" key="1">
    <citation type="submission" date="2023-11" db="EMBL/GenBank/DDBJ databases">
        <authorList>
            <person name="Hedman E."/>
            <person name="Englund M."/>
            <person name="Stromberg M."/>
            <person name="Nyberg Akerstrom W."/>
            <person name="Nylinder S."/>
            <person name="Jareborg N."/>
            <person name="Kallberg Y."/>
            <person name="Kronander E."/>
        </authorList>
    </citation>
    <scope>NUCLEOTIDE SEQUENCE [LARGE SCALE GENOMIC DNA]</scope>
</reference>
<proteinExistence type="predicted"/>